<evidence type="ECO:0000313" key="2">
    <source>
        <dbReference type="Proteomes" id="UP000008065"/>
    </source>
</evidence>
<keyword evidence="2" id="KW-1185">Reference proteome</keyword>
<gene>
    <name evidence="1" type="ORF">NEUTE1DRAFT_135191</name>
</gene>
<dbReference type="AlphaFoldDB" id="F8MC68"/>
<dbReference type="GeneID" id="20825865"/>
<evidence type="ECO:0000313" key="1">
    <source>
        <dbReference type="EMBL" id="EGO61223.1"/>
    </source>
</evidence>
<dbReference type="Proteomes" id="UP000008065">
    <property type="component" value="Unassembled WGS sequence"/>
</dbReference>
<reference evidence="2" key="1">
    <citation type="journal article" date="2011" name="Genetics">
        <title>Massive changes in genome architecture accompany the transition to self-fertility in the filamentous fungus Neurospora tetrasperma.</title>
        <authorList>
            <person name="Ellison C.E."/>
            <person name="Stajich J.E."/>
            <person name="Jacobson D.J."/>
            <person name="Natvig D.O."/>
            <person name="Lapidus A."/>
            <person name="Foster B."/>
            <person name="Aerts A."/>
            <person name="Riley R."/>
            <person name="Lindquist E.A."/>
            <person name="Grigoriev I.V."/>
            <person name="Taylor J.W."/>
        </authorList>
    </citation>
    <scope>NUCLEOTIDE SEQUENCE [LARGE SCALE GENOMIC DNA]</scope>
    <source>
        <strain evidence="2">FGSC 2508 / P0657</strain>
    </source>
</reference>
<protein>
    <submittedName>
        <fullName evidence="1">Uncharacterized protein</fullName>
    </submittedName>
</protein>
<dbReference type="KEGG" id="nte:NEUTE1DRAFT135191"/>
<dbReference type="HOGENOM" id="CLU_3014725_0_0_1"/>
<dbReference type="VEuPathDB" id="FungiDB:NEUTE1DRAFT_135191"/>
<name>F8MC68_NEUT8</name>
<dbReference type="EMBL" id="GL891302">
    <property type="protein sequence ID" value="EGO61223.1"/>
    <property type="molecule type" value="Genomic_DNA"/>
</dbReference>
<organism evidence="1 2">
    <name type="scientific">Neurospora tetrasperma (strain FGSC 2508 / ATCC MYA-4615 / P0657)</name>
    <dbReference type="NCBI Taxonomy" id="510951"/>
    <lineage>
        <taxon>Eukaryota</taxon>
        <taxon>Fungi</taxon>
        <taxon>Dikarya</taxon>
        <taxon>Ascomycota</taxon>
        <taxon>Pezizomycotina</taxon>
        <taxon>Sordariomycetes</taxon>
        <taxon>Sordariomycetidae</taxon>
        <taxon>Sordariales</taxon>
        <taxon>Sordariaceae</taxon>
        <taxon>Neurospora</taxon>
    </lineage>
</organism>
<dbReference type="RefSeq" id="XP_009848326.1">
    <property type="nucleotide sequence ID" value="XM_009850024.1"/>
</dbReference>
<accession>F8MC68</accession>
<proteinExistence type="predicted"/>
<sequence length="56" mass="6391">MSSIRTLGMDALKHIRALSTLKQNLDLRVNLRPVSCVYIMHIMKGTKGIERIDKHS</sequence>